<dbReference type="Pfam" id="PF02589">
    <property type="entry name" value="LUD_dom"/>
    <property type="match status" value="1"/>
</dbReference>
<keyword evidence="6" id="KW-0408">Iron</keyword>
<dbReference type="PANTHER" id="PTHR47153">
    <property type="entry name" value="LACTATE UTILIZATION PROTEIN B"/>
    <property type="match status" value="1"/>
</dbReference>
<proteinExistence type="predicted"/>
<name>A0A6L2R6A7_9BACT</name>
<keyword evidence="1" id="KW-0813">Transport</keyword>
<accession>A0A6L2R6A7</accession>
<dbReference type="Gene3D" id="1.10.1060.10">
    <property type="entry name" value="Alpha-helical ferredoxin"/>
    <property type="match status" value="1"/>
</dbReference>
<organism evidence="9 10">
    <name type="scientific">Candidatus Desulfovibrio kirbyi</name>
    <dbReference type="NCBI Taxonomy" id="2696086"/>
    <lineage>
        <taxon>Bacteria</taxon>
        <taxon>Pseudomonadati</taxon>
        <taxon>Thermodesulfobacteriota</taxon>
        <taxon>Desulfovibrionia</taxon>
        <taxon>Desulfovibrionales</taxon>
        <taxon>Desulfovibrionaceae</taxon>
        <taxon>Desulfovibrio</taxon>
    </lineage>
</organism>
<dbReference type="InterPro" id="IPR054704">
    <property type="entry name" value="Quin_L_LdhH-like"/>
</dbReference>
<evidence type="ECO:0000256" key="2">
    <source>
        <dbReference type="ARBA" id="ARBA00022485"/>
    </source>
</evidence>
<protein>
    <submittedName>
        <fullName evidence="9">Putative lactate utilization protein B</fullName>
    </submittedName>
</protein>
<dbReference type="InterPro" id="IPR037171">
    <property type="entry name" value="NagB/RpiA_transferase-like"/>
</dbReference>
<gene>
    <name evidence="9" type="primary">lutB</name>
    <name evidence="9" type="ORF">ZNDK_0861</name>
</gene>
<keyword evidence="2" id="KW-0004">4Fe-4S</keyword>
<dbReference type="InterPro" id="IPR003741">
    <property type="entry name" value="LUD_dom"/>
</dbReference>
<dbReference type="InterPro" id="IPR017896">
    <property type="entry name" value="4Fe4S_Fe-S-bd"/>
</dbReference>
<feature type="domain" description="4Fe-4S ferredoxin-type" evidence="8">
    <location>
        <begin position="304"/>
        <end position="334"/>
    </location>
</feature>
<dbReference type="Gene3D" id="3.40.50.10420">
    <property type="entry name" value="NagB/RpiA/CoA transferase-like"/>
    <property type="match status" value="1"/>
</dbReference>
<dbReference type="SUPFAM" id="SSF100950">
    <property type="entry name" value="NagB/RpiA/CoA transferase-like"/>
    <property type="match status" value="1"/>
</dbReference>
<dbReference type="GO" id="GO:0046872">
    <property type="term" value="F:metal ion binding"/>
    <property type="evidence" value="ECO:0007669"/>
    <property type="project" value="UniProtKB-KW"/>
</dbReference>
<dbReference type="SUPFAM" id="SSF46548">
    <property type="entry name" value="alpha-helical ferredoxin"/>
    <property type="match status" value="1"/>
</dbReference>
<evidence type="ECO:0000313" key="10">
    <source>
        <dbReference type="Proteomes" id="UP000505077"/>
    </source>
</evidence>
<comment type="caution">
    <text evidence="9">The sequence shown here is derived from an EMBL/GenBank/DDBJ whole genome shotgun (WGS) entry which is preliminary data.</text>
</comment>
<dbReference type="InterPro" id="IPR004452">
    <property type="entry name" value="LutB/LldF"/>
</dbReference>
<sequence>MHESPTSLSDYRKQIDEVLRDDFLRKTLDTFAVAYRANRETIFKEVDEQALIKQIADSRDAACKRMEELYTQFKAEAEKRGVIVHRAATAEEANDIVVRIARQNNVKRVVKSKSMTAEEIQLNDRLLADNMIVDETDLGEWIIQLRHEGPSHMVMPAIHLSRYQVADDFSKATGVKQDSDVQRLVKVARVQLRRKFINADMGISGCNFAIAENGAVTTVTNEGNARMCTTLPKVHVVIAGLDKLTPTLDEALTALLVLPRNATAQRLTTYVAWMCGAGECSVNKNDKKILHVIFLDNGRTEIAKDPLFSQIFRCVRCGACANVCPVYRLVGGHKMGYIYIGAIGLVLTYFYHGKDKAKVLCQNCVGCESCKTVCAGGIDLPRLIREIRARVNAEQGGDTVPALLGAVMANRKLFHTLLKFAKYAQKPFTGGDVQFQRHLPAIFLGKHGFKALPAIAAKSFRDRWKEIAPVVSSPKYRVALFSGCAQDFIYPEQLEACVRILASKNVAVELPMEQSCCGLPLDMMGQRKTCTDVAKQNVQAFANGRYDAIITLCASCGSFLKHTYPHLLEKEKSVQYALRDFVDKVTDFSSFVHDKLGLSTEDFTNSGEKVTYHAACHICRGLGVKEAPRDLIASAAAYAPCAEEEVCCGFGGTYSVKFPEVSAQLLGNKLDNLAATGASRVVVDCPGCVMQLRGGAEKKKLPFRVTHIAELLAENLKC</sequence>
<dbReference type="GO" id="GO:0051539">
    <property type="term" value="F:4 iron, 4 sulfur cluster binding"/>
    <property type="evidence" value="ECO:0007669"/>
    <property type="project" value="UniProtKB-KW"/>
</dbReference>
<dbReference type="GO" id="GO:0016491">
    <property type="term" value="F:oxidoreductase activity"/>
    <property type="evidence" value="ECO:0007669"/>
    <property type="project" value="UniProtKB-ARBA"/>
</dbReference>
<dbReference type="EMBL" id="BLLL01000009">
    <property type="protein sequence ID" value="GFH63090.1"/>
    <property type="molecule type" value="Genomic_DNA"/>
</dbReference>
<dbReference type="InterPro" id="IPR009051">
    <property type="entry name" value="Helical_ferredxn"/>
</dbReference>
<dbReference type="Pfam" id="PF13183">
    <property type="entry name" value="Fer4_8"/>
    <property type="match status" value="1"/>
</dbReference>
<dbReference type="Pfam" id="PF02754">
    <property type="entry name" value="CCG"/>
    <property type="match status" value="2"/>
</dbReference>
<dbReference type="GO" id="GO:0006089">
    <property type="term" value="P:lactate metabolic process"/>
    <property type="evidence" value="ECO:0007669"/>
    <property type="project" value="InterPro"/>
</dbReference>
<dbReference type="Proteomes" id="UP000505077">
    <property type="component" value="Unassembled WGS sequence"/>
</dbReference>
<dbReference type="AlphaFoldDB" id="A0A6L2R6A7"/>
<evidence type="ECO:0000256" key="7">
    <source>
        <dbReference type="ARBA" id="ARBA00023014"/>
    </source>
</evidence>
<dbReference type="InterPro" id="IPR004017">
    <property type="entry name" value="Cys_rich_dom"/>
</dbReference>
<keyword evidence="7" id="KW-0411">Iron-sulfur</keyword>
<evidence type="ECO:0000256" key="6">
    <source>
        <dbReference type="ARBA" id="ARBA00023004"/>
    </source>
</evidence>
<dbReference type="InterPro" id="IPR017900">
    <property type="entry name" value="4Fe4S_Fe_S_CS"/>
</dbReference>
<keyword evidence="3" id="KW-0479">Metal-binding</keyword>
<dbReference type="InterPro" id="IPR024185">
    <property type="entry name" value="FTHF_cligase-like_sf"/>
</dbReference>
<dbReference type="NCBIfam" id="NF045670">
    <property type="entry name" value="quin_L_LdhH"/>
    <property type="match status" value="1"/>
</dbReference>
<evidence type="ECO:0000256" key="3">
    <source>
        <dbReference type="ARBA" id="ARBA00022723"/>
    </source>
</evidence>
<reference evidence="9 10" key="1">
    <citation type="journal article" date="2020" name="ISME J.">
        <title>Parallel Reductive Genome Evolution in Desulfovibrio Ectosymbionts Independently Acquired by Trichonympha Protists in the Termite Gut.</title>
        <authorList>
            <person name="Takeuchi M."/>
            <person name="Kuwahara H."/>
            <person name="Murakami T."/>
            <person name="Takahashi K."/>
            <person name="Kajitani R."/>
            <person name="Toyoda A."/>
            <person name="Itoh T."/>
            <person name="Ohkuma M."/>
            <person name="Hongoh Y."/>
        </authorList>
    </citation>
    <scope>NUCLEOTIDE SEQUENCE [LARGE SCALE GENOMIC DNA]</scope>
    <source>
        <strain evidence="9">ZnDsv-02</strain>
    </source>
</reference>
<evidence type="ECO:0000256" key="4">
    <source>
        <dbReference type="ARBA" id="ARBA00022737"/>
    </source>
</evidence>
<keyword evidence="5" id="KW-0249">Electron transport</keyword>
<dbReference type="PANTHER" id="PTHR47153:SF2">
    <property type="entry name" value="LACTATE UTILIZATION PROTEIN B"/>
    <property type="match status" value="1"/>
</dbReference>
<keyword evidence="4" id="KW-0677">Repeat</keyword>
<dbReference type="PROSITE" id="PS51379">
    <property type="entry name" value="4FE4S_FER_2"/>
    <property type="match status" value="1"/>
</dbReference>
<evidence type="ECO:0000256" key="5">
    <source>
        <dbReference type="ARBA" id="ARBA00022982"/>
    </source>
</evidence>
<evidence type="ECO:0000259" key="8">
    <source>
        <dbReference type="PROSITE" id="PS51379"/>
    </source>
</evidence>
<evidence type="ECO:0000256" key="1">
    <source>
        <dbReference type="ARBA" id="ARBA00022448"/>
    </source>
</evidence>
<evidence type="ECO:0000313" key="9">
    <source>
        <dbReference type="EMBL" id="GFH63090.1"/>
    </source>
</evidence>
<dbReference type="PROSITE" id="PS00198">
    <property type="entry name" value="4FE4S_FER_1"/>
    <property type="match status" value="1"/>
</dbReference>